<reference evidence="1 2" key="1">
    <citation type="submission" date="2015-01" db="EMBL/GenBank/DDBJ databases">
        <title>Genome Sequencing of Rickettsiales.</title>
        <authorList>
            <person name="Daugherty S.C."/>
            <person name="Su Q."/>
            <person name="Abolude K."/>
            <person name="Beier-Sexton M."/>
            <person name="Carlyon J.A."/>
            <person name="Carter R."/>
            <person name="Day N.P."/>
            <person name="Dumler S.J."/>
            <person name="Dyachenko V."/>
            <person name="Godinez A."/>
            <person name="Kurtti T.J."/>
            <person name="Lichay M."/>
            <person name="Mullins K.E."/>
            <person name="Ott S."/>
            <person name="Pappas-Brown V."/>
            <person name="Paris D.H."/>
            <person name="Patel P."/>
            <person name="Richards A.L."/>
            <person name="Sadzewicz L."/>
            <person name="Sears K."/>
            <person name="Seidman D."/>
            <person name="Sengamalay N."/>
            <person name="Stenos J."/>
            <person name="Tallon L.J."/>
            <person name="Vincent G."/>
            <person name="Fraser C.M."/>
            <person name="Munderloh U."/>
            <person name="Dunning-Hotopp J.C."/>
        </authorList>
    </citation>
    <scope>NUCLEOTIDE SEQUENCE [LARGE SCALE GENOMIC DNA]</scope>
    <source>
        <strain evidence="1 2">CRT53-1</strain>
    </source>
</reference>
<protein>
    <submittedName>
        <fullName evidence="1">Uncharacterized protein</fullName>
    </submittedName>
</protein>
<dbReference type="PATRIC" id="fig|1359157.3.peg.1169"/>
<evidence type="ECO:0000313" key="2">
    <source>
        <dbReference type="Proteomes" id="UP000033722"/>
    </source>
</evidence>
<dbReference type="Proteomes" id="UP000033722">
    <property type="component" value="Unassembled WGS sequence"/>
</dbReference>
<accession>A0A0F3PUZ3</accession>
<organism evidence="1 2">
    <name type="scientific">Anaplasma phagocytophilum str. CRT53-1</name>
    <dbReference type="NCBI Taxonomy" id="1359157"/>
    <lineage>
        <taxon>Bacteria</taxon>
        <taxon>Pseudomonadati</taxon>
        <taxon>Pseudomonadota</taxon>
        <taxon>Alphaproteobacteria</taxon>
        <taxon>Rickettsiales</taxon>
        <taxon>Anaplasmataceae</taxon>
        <taxon>Anaplasma</taxon>
        <taxon>phagocytophilum group</taxon>
    </lineage>
</organism>
<evidence type="ECO:0000313" key="1">
    <source>
        <dbReference type="EMBL" id="KJV83721.1"/>
    </source>
</evidence>
<dbReference type="AlphaFoldDB" id="A0A0F3PUZ3"/>
<proteinExistence type="predicted"/>
<gene>
    <name evidence="1" type="ORF">APHCRT_1311</name>
</gene>
<name>A0A0F3PUZ3_ANAPH</name>
<dbReference type="EMBL" id="LAOD01000028">
    <property type="protein sequence ID" value="KJV83721.1"/>
    <property type="molecule type" value="Genomic_DNA"/>
</dbReference>
<sequence length="40" mass="4333">MDYKISVHVFCKDVASLRVLLIVQGSGNVEAAVLDVSSRI</sequence>
<comment type="caution">
    <text evidence="1">The sequence shown here is derived from an EMBL/GenBank/DDBJ whole genome shotgun (WGS) entry which is preliminary data.</text>
</comment>